<evidence type="ECO:0000313" key="2">
    <source>
        <dbReference type="Proteomes" id="UP000499080"/>
    </source>
</evidence>
<accession>A0A4Y2KJC7</accession>
<dbReference type="Proteomes" id="UP000499080">
    <property type="component" value="Unassembled WGS sequence"/>
</dbReference>
<keyword evidence="2" id="KW-1185">Reference proteome</keyword>
<reference evidence="1 2" key="1">
    <citation type="journal article" date="2019" name="Sci. Rep.">
        <title>Orb-weaving spider Araneus ventricosus genome elucidates the spidroin gene catalogue.</title>
        <authorList>
            <person name="Kono N."/>
            <person name="Nakamura H."/>
            <person name="Ohtoshi R."/>
            <person name="Moran D.A.P."/>
            <person name="Shinohara A."/>
            <person name="Yoshida Y."/>
            <person name="Fujiwara M."/>
            <person name="Mori M."/>
            <person name="Tomita M."/>
            <person name="Arakawa K."/>
        </authorList>
    </citation>
    <scope>NUCLEOTIDE SEQUENCE [LARGE SCALE GENOMIC DNA]</scope>
</reference>
<protein>
    <submittedName>
        <fullName evidence="1">Uncharacterized protein</fullName>
    </submittedName>
</protein>
<gene>
    <name evidence="1" type="ORF">AVEN_119676_1</name>
</gene>
<organism evidence="1 2">
    <name type="scientific">Araneus ventricosus</name>
    <name type="common">Orbweaver spider</name>
    <name type="synonym">Epeira ventricosa</name>
    <dbReference type="NCBI Taxonomy" id="182803"/>
    <lineage>
        <taxon>Eukaryota</taxon>
        <taxon>Metazoa</taxon>
        <taxon>Ecdysozoa</taxon>
        <taxon>Arthropoda</taxon>
        <taxon>Chelicerata</taxon>
        <taxon>Arachnida</taxon>
        <taxon>Araneae</taxon>
        <taxon>Araneomorphae</taxon>
        <taxon>Entelegynae</taxon>
        <taxon>Araneoidea</taxon>
        <taxon>Araneidae</taxon>
        <taxon>Araneus</taxon>
    </lineage>
</organism>
<proteinExistence type="predicted"/>
<sequence length="89" mass="10158">MNRSPIVLDTDFLWASGVLELVQLRLVVWGLMVQEPFLAKLRQSKGFHKETKTFFRFNNTGSLRVPYLLTHTLSKSQLPREKEVAPSGG</sequence>
<comment type="caution">
    <text evidence="1">The sequence shown here is derived from an EMBL/GenBank/DDBJ whole genome shotgun (WGS) entry which is preliminary data.</text>
</comment>
<dbReference type="EMBL" id="BGPR01004682">
    <property type="protein sequence ID" value="GBN02159.1"/>
    <property type="molecule type" value="Genomic_DNA"/>
</dbReference>
<dbReference type="AlphaFoldDB" id="A0A4Y2KJC7"/>
<evidence type="ECO:0000313" key="1">
    <source>
        <dbReference type="EMBL" id="GBN02159.1"/>
    </source>
</evidence>
<name>A0A4Y2KJC7_ARAVE</name>